<dbReference type="Proteomes" id="UP000326380">
    <property type="component" value="Unassembled WGS sequence"/>
</dbReference>
<keyword evidence="3" id="KW-1185">Reference proteome</keyword>
<comment type="caution">
    <text evidence="2">The sequence shown here is derived from an EMBL/GenBank/DDBJ whole genome shotgun (WGS) entry which is preliminary data.</text>
</comment>
<evidence type="ECO:0000313" key="2">
    <source>
        <dbReference type="EMBL" id="KAA9333325.1"/>
    </source>
</evidence>
<organism evidence="2 3">
    <name type="scientific">Hymenobacter busanensis</name>
    <dbReference type="NCBI Taxonomy" id="2607656"/>
    <lineage>
        <taxon>Bacteria</taxon>
        <taxon>Pseudomonadati</taxon>
        <taxon>Bacteroidota</taxon>
        <taxon>Cytophagia</taxon>
        <taxon>Cytophagales</taxon>
        <taxon>Hymenobacteraceae</taxon>
        <taxon>Hymenobacter</taxon>
    </lineage>
</organism>
<feature type="compositionally biased region" description="Basic and acidic residues" evidence="1">
    <location>
        <begin position="268"/>
        <end position="306"/>
    </location>
</feature>
<feature type="compositionally biased region" description="Low complexity" evidence="1">
    <location>
        <begin position="37"/>
        <end position="48"/>
    </location>
</feature>
<feature type="compositionally biased region" description="Basic and acidic residues" evidence="1">
    <location>
        <begin position="233"/>
        <end position="254"/>
    </location>
</feature>
<dbReference type="RefSeq" id="WP_151078746.1">
    <property type="nucleotide sequence ID" value="NZ_CP047647.1"/>
</dbReference>
<feature type="compositionally biased region" description="Basic and acidic residues" evidence="1">
    <location>
        <begin position="130"/>
        <end position="150"/>
    </location>
</feature>
<accession>A0A7L4ZYS7</accession>
<dbReference type="EMBL" id="VTWU01000003">
    <property type="protein sequence ID" value="KAA9333325.1"/>
    <property type="molecule type" value="Genomic_DNA"/>
</dbReference>
<feature type="compositionally biased region" description="Basic and acidic residues" evidence="1">
    <location>
        <begin position="216"/>
        <end position="226"/>
    </location>
</feature>
<proteinExistence type="predicted"/>
<feature type="compositionally biased region" description="Basic and acidic residues" evidence="1">
    <location>
        <begin position="94"/>
        <end position="113"/>
    </location>
</feature>
<feature type="region of interest" description="Disordered" evidence="1">
    <location>
        <begin position="1"/>
        <end position="317"/>
    </location>
</feature>
<name>A0A7L4ZYS7_9BACT</name>
<feature type="compositionally biased region" description="Basic and acidic residues" evidence="1">
    <location>
        <begin position="13"/>
        <end position="33"/>
    </location>
</feature>
<feature type="compositionally biased region" description="Basic and acidic residues" evidence="1">
    <location>
        <begin position="59"/>
        <end position="86"/>
    </location>
</feature>
<protein>
    <submittedName>
        <fullName evidence="2">Uncharacterized protein</fullName>
    </submittedName>
</protein>
<dbReference type="AlphaFoldDB" id="A0A7L4ZYS7"/>
<reference evidence="2 3" key="1">
    <citation type="submission" date="2019-09" db="EMBL/GenBank/DDBJ databases">
        <title>Genome sequence of Hymenobacter sp. M3.</title>
        <authorList>
            <person name="Srinivasan S."/>
        </authorList>
    </citation>
    <scope>NUCLEOTIDE SEQUENCE [LARGE SCALE GENOMIC DNA]</scope>
    <source>
        <strain evidence="2 3">M3</strain>
    </source>
</reference>
<evidence type="ECO:0000256" key="1">
    <source>
        <dbReference type="SAM" id="MobiDB-lite"/>
    </source>
</evidence>
<feature type="compositionally biased region" description="Basic and acidic residues" evidence="1">
    <location>
        <begin position="178"/>
        <end position="197"/>
    </location>
</feature>
<evidence type="ECO:0000313" key="3">
    <source>
        <dbReference type="Proteomes" id="UP000326380"/>
    </source>
</evidence>
<sequence length="317" mass="37007">MPHSQNSGRRSGARPDDDRRAADARSRRPHPDDDYGAPASRNAPNARNRPNDFGGQTENRPRGYEGDYRGGNDRGRQQEADNRREGPQYYDSQADPRRPRYDARSNYDYDNSRHGYSNFGIAGRPGQAARRLDDDDADLRRQRESAREANYRYQNEPDSARYGATYETANRGWTARQEPPRDEERGRDRDAGRDDYRGTSYKRARGGQESYASYSDHYDRDEERTQPRNRRPNPRDTDGQREPRYDGSNRDGARSDFGYGDDYSSSLYDDRSRNRTNHAYDHRDDADRRPRRDDDPYDNRDDRSSRFGDYGAGQQRR</sequence>
<feature type="compositionally biased region" description="Low complexity" evidence="1">
    <location>
        <begin position="255"/>
        <end position="267"/>
    </location>
</feature>
<gene>
    <name evidence="2" type="ORF">F0P96_10160</name>
</gene>